<organism evidence="5 6">
    <name type="scientific">Mariniflexile aquimaris</name>
    <dbReference type="NCBI Taxonomy" id="881009"/>
    <lineage>
        <taxon>Bacteria</taxon>
        <taxon>Pseudomonadati</taxon>
        <taxon>Bacteroidota</taxon>
        <taxon>Flavobacteriia</taxon>
        <taxon>Flavobacteriales</taxon>
        <taxon>Flavobacteriaceae</taxon>
        <taxon>Mariniflexile</taxon>
    </lineage>
</organism>
<protein>
    <submittedName>
        <fullName evidence="5">Carboxypeptidase regulatory-like domain-containing protein</fullName>
    </submittedName>
</protein>
<comment type="caution">
    <text evidence="5">The sequence shown here is derived from an EMBL/GenBank/DDBJ whole genome shotgun (WGS) entry which is preliminary data.</text>
</comment>
<keyword evidence="4" id="KW-0732">Signal</keyword>
<keyword evidence="3" id="KW-0998">Cell outer membrane</keyword>
<evidence type="ECO:0000256" key="1">
    <source>
        <dbReference type="ARBA" id="ARBA00004442"/>
    </source>
</evidence>
<dbReference type="RefSeq" id="WP_379938903.1">
    <property type="nucleotide sequence ID" value="NZ_JBHTIB010000002.1"/>
</dbReference>
<sequence length="941" mass="105802">MGWNKKLLFFCFGLFSVLSSSGQQTIIKGSVKDGVTFEPIPEVVITIEETKQFTRTNSKGEFVFSETVPLGEQILRISKEGFITKRYPIIVNEFKIVDISDMTLEVDLSESHDLFTIMLSDDELDDDIGGIDNISGILQSSLDVFQRTAAFEFSSSFFRMRGLDSDNGSVLINGIEMNKLFNGRPQWSNWGGINDVLRNQELTSGLTPSNYNFGGVLGSTNINTRASLYRSGGRVTYSSSNRSYTNRLMATYASGLLKNNWAYTISLGRRWGNEGYQEATLYDSNSFFASVEKKINDKHSINFTGVYAPNRRGKSSPNTQEVYDLKGIKYNEYWGWQDGEKRNSRMKEVDEPIVMLSHYWEITRKTTLANTVAYQFGKQGNSRLDYNGTDLVNGFPEGGGSNPSGTYYQKLPSYFERNFPNDLGFAYIAQQEFLNNGQLNWNDLYSANISNATQGGNAIYALYEDRVDDKQMSFNSTLNSQINEHILLNASINYKSLQSENYAKVLDLLGANGYLDVDGYANDFVNNPEAIQNNLQNPNRIVGVGDIFKYNYIFNADIISLYANSQFKYNKIDFYVAGSVTNSSYQREGIFENGSFPGNQSFGKGQKIDFLGFGAKAGATYKFSGKHVFDVNVGYISKAPSIQNTYSNSRENHNIVPHISEEKISSIDASYIFRSALVNAKLTGYYTQIKDANEISFFFADGIGAINAFSDTGFNENANFVQEILQGVQKQHIGAELGVEAQVTTDIKLKGALAMGQFIYNNNPDLYLSSEDFTNVYLGPSNLKNYKLAAGPQTAYSVGFEYRDPDYWWFGATANFFSNTYIDISPLTRSSNFNTDVDGQPFNDYDENLAKTLLKQERFGDYMVINLTGGKSWRIGDKYIGLFASVNNLLDEVYKTGGFEQSRNANFSELRDDKALNKPVFGSKYWYGRGATYFINVNYRF</sequence>
<dbReference type="Proteomes" id="UP001597011">
    <property type="component" value="Unassembled WGS sequence"/>
</dbReference>
<evidence type="ECO:0000313" key="6">
    <source>
        <dbReference type="Proteomes" id="UP001597011"/>
    </source>
</evidence>
<gene>
    <name evidence="5" type="ORF">ACFQ0I_02070</name>
</gene>
<dbReference type="InterPro" id="IPR036942">
    <property type="entry name" value="Beta-barrel_TonB_sf"/>
</dbReference>
<keyword evidence="6" id="KW-1185">Reference proteome</keyword>
<evidence type="ECO:0000256" key="3">
    <source>
        <dbReference type="ARBA" id="ARBA00023237"/>
    </source>
</evidence>
<dbReference type="Gene3D" id="2.60.40.1120">
    <property type="entry name" value="Carboxypeptidase-like, regulatory domain"/>
    <property type="match status" value="1"/>
</dbReference>
<dbReference type="Pfam" id="PF13620">
    <property type="entry name" value="CarboxypepD_reg"/>
    <property type="match status" value="1"/>
</dbReference>
<feature type="signal peptide" evidence="4">
    <location>
        <begin position="1"/>
        <end position="22"/>
    </location>
</feature>
<evidence type="ECO:0000313" key="5">
    <source>
        <dbReference type="EMBL" id="MFD0834537.1"/>
    </source>
</evidence>
<accession>A0ABW3BQ15</accession>
<dbReference type="EMBL" id="JBHTIB010000002">
    <property type="protein sequence ID" value="MFD0834537.1"/>
    <property type="molecule type" value="Genomic_DNA"/>
</dbReference>
<dbReference type="SUPFAM" id="SSF56935">
    <property type="entry name" value="Porins"/>
    <property type="match status" value="1"/>
</dbReference>
<feature type="chain" id="PRO_5047108353" evidence="4">
    <location>
        <begin position="23"/>
        <end position="941"/>
    </location>
</feature>
<name>A0ABW3BQ15_9FLAO</name>
<reference evidence="6" key="1">
    <citation type="journal article" date="2019" name="Int. J. Syst. Evol. Microbiol.">
        <title>The Global Catalogue of Microorganisms (GCM) 10K type strain sequencing project: providing services to taxonomists for standard genome sequencing and annotation.</title>
        <authorList>
            <consortium name="The Broad Institute Genomics Platform"/>
            <consortium name="The Broad Institute Genome Sequencing Center for Infectious Disease"/>
            <person name="Wu L."/>
            <person name="Ma J."/>
        </authorList>
    </citation>
    <scope>NUCLEOTIDE SEQUENCE [LARGE SCALE GENOMIC DNA]</scope>
    <source>
        <strain evidence="6">CCUG 60529</strain>
    </source>
</reference>
<dbReference type="InterPro" id="IPR008969">
    <property type="entry name" value="CarboxyPept-like_regulatory"/>
</dbReference>
<proteinExistence type="predicted"/>
<evidence type="ECO:0000256" key="4">
    <source>
        <dbReference type="SAM" id="SignalP"/>
    </source>
</evidence>
<comment type="subcellular location">
    <subcellularLocation>
        <location evidence="1">Cell outer membrane</location>
    </subcellularLocation>
</comment>
<keyword evidence="2" id="KW-0472">Membrane</keyword>
<dbReference type="Gene3D" id="2.40.170.20">
    <property type="entry name" value="TonB-dependent receptor, beta-barrel domain"/>
    <property type="match status" value="1"/>
</dbReference>
<dbReference type="SUPFAM" id="SSF49464">
    <property type="entry name" value="Carboxypeptidase regulatory domain-like"/>
    <property type="match status" value="1"/>
</dbReference>
<evidence type="ECO:0000256" key="2">
    <source>
        <dbReference type="ARBA" id="ARBA00023136"/>
    </source>
</evidence>